<dbReference type="NCBIfam" id="TIGR03057">
    <property type="entry name" value="xxxLxxG_by_4"/>
    <property type="match status" value="1"/>
</dbReference>
<dbReference type="GO" id="GO:0005886">
    <property type="term" value="C:plasma membrane"/>
    <property type="evidence" value="ECO:0007669"/>
    <property type="project" value="UniProtKB-SubCell"/>
</dbReference>
<keyword evidence="8" id="KW-1185">Reference proteome</keyword>
<dbReference type="InterPro" id="IPR004869">
    <property type="entry name" value="MMPL_dom"/>
</dbReference>
<reference evidence="7 8" key="1">
    <citation type="journal article" date="2007" name="Nat. Biotechnol.">
        <title>Complete genome sequence of the erythromycin-producing bacterium Saccharopolyspora erythraea NRRL23338.</title>
        <authorList>
            <person name="Oliynyk M."/>
            <person name="Samborskyy M."/>
            <person name="Lester J.B."/>
            <person name="Mironenko T."/>
            <person name="Scott N."/>
            <person name="Dickens S."/>
            <person name="Haydock S.F."/>
            <person name="Leadlay P.F."/>
        </authorList>
    </citation>
    <scope>NUCLEOTIDE SEQUENCE [LARGE SCALE GENOMIC DNA]</scope>
    <source>
        <strain evidence="8">ATCC 11635 / DSM 40517 / JCM 4748 / NBRC 13426 / NCIMB 8594 / NRRL 2338</strain>
    </source>
</reference>
<evidence type="ECO:0000313" key="7">
    <source>
        <dbReference type="EMBL" id="CAL99367.1"/>
    </source>
</evidence>
<keyword evidence="6" id="KW-0472">Membrane</keyword>
<evidence type="ECO:0000256" key="6">
    <source>
        <dbReference type="ARBA" id="ARBA00023136"/>
    </source>
</evidence>
<dbReference type="EMBL" id="AM420293">
    <property type="protein sequence ID" value="CAL99367.1"/>
    <property type="molecule type" value="Genomic_DNA"/>
</dbReference>
<dbReference type="Proteomes" id="UP000006728">
    <property type="component" value="Chromosome"/>
</dbReference>
<dbReference type="InterPro" id="IPR050545">
    <property type="entry name" value="Mycobact_MmpL"/>
</dbReference>
<comment type="similarity">
    <text evidence="2">Belongs to the resistance-nodulation-cell division (RND) (TC 2.A.6) family. MmpL subfamily.</text>
</comment>
<dbReference type="PANTHER" id="PTHR33406:SF6">
    <property type="entry name" value="MEMBRANE PROTEIN YDGH-RELATED"/>
    <property type="match status" value="1"/>
</dbReference>
<name>A4F5P3_SACEN</name>
<dbReference type="InterPro" id="IPR023908">
    <property type="entry name" value="xxxLxxG_rpt"/>
</dbReference>
<dbReference type="KEGG" id="sen:SACE_0014"/>
<dbReference type="STRING" id="405948.SACE_0014"/>
<accession>A4F5P3</accession>
<proteinExistence type="inferred from homology"/>
<protein>
    <submittedName>
        <fullName evidence="7">Conserved large membrane protein</fullName>
    </submittedName>
</protein>
<keyword evidence="4" id="KW-0812">Transmembrane</keyword>
<keyword evidence="3" id="KW-1003">Cell membrane</keyword>
<sequence>MNATGSDERDGGPLARLSRFVVRRRGAVVCAWVAFAALLNVLVPQLEAVIGQSRVPFVPDSAPSVRALPEMDRRFGGEGANSLVFVVLADESGLSEEDHRYYAELVGRMERDDSRIASVQDAVSQPELADALVSRDGKAIYIPVGLRGENGSPETTAQIKHIRETAQQGRPDSLAVHVTGPMATIADMQDEIERSMLVITAVTVGLITAILLVIYRSVVTALVALALIGLSLGTARAVTAVCGLQFFDVSTFTASLLTAVVLGAGTDYGVFLLSRFHERIRAGDDPEQAVITANRRVAAVIAASAGTVIAACSGMALAEVSIFRTTGPAIAVSLAVTLAAGLTLTPALLAIAATRGWAMPRRSPENGRWTAIAERVVARPARVLAAGLVVLLLLAAFYPAARLSYDERAVQPAATDSNLGYGALGKHFPAGEILPEYLLVNSDHDMRNPQDLAALETAAANVAKVDGVRAVRGVTRPTGEPIAEANVGNQVGVVGDRLGAAEEQLGGGQQGIGGLADGAGRLADGTGRLAGGAAELAAGSGRLAAGARSAVDGADQLLNGLNTAHGGLGTAGDGADDAGSAATTLAEGARQLATGLDLARDQTSLAVDGLGLAYHALQADAVCSLDPICAQARKGIGDIYVSERDQLLPGLEQAAAAAHKIADGNGDLASGMDDLRGGIATARDGIARLAEGQRTMRDQLGALADGAGQAANGAQQLSDNAGLAADGAGRLRDGTANATVSVKELERGLAQAADFLRTVRAESHHPGVGGFYLPPNALSDPRMAMASGMFLSGDGRTARLVVLHSGDPLDRAAMDRTGEIVRTAEHALRGTSLDGSGVHNTGSASVNRDLARMSDADFSVFALVALLSVLVILMLLLRSVVAPIYLLVSVILSYAAAMGIAVLFWQFLLGGELDWSVQPIAFVILVAVGADYNMLLMSRIREESDDGSRAGIARAVATTGGVITSAGIIFAASMFALMSGTVDILAQLGFTIGVGLLLDTFVVRTLVIPAIAVLLRKWNWWPSKNAGESG</sequence>
<dbReference type="AlphaFoldDB" id="A4F5P3"/>
<keyword evidence="5" id="KW-1133">Transmembrane helix</keyword>
<evidence type="ECO:0000256" key="1">
    <source>
        <dbReference type="ARBA" id="ARBA00004651"/>
    </source>
</evidence>
<comment type="subcellular location">
    <subcellularLocation>
        <location evidence="1">Cell membrane</location>
        <topology evidence="1">Multi-pass membrane protein</topology>
    </subcellularLocation>
</comment>
<evidence type="ECO:0000256" key="5">
    <source>
        <dbReference type="ARBA" id="ARBA00022989"/>
    </source>
</evidence>
<dbReference type="eggNOG" id="COG1511">
    <property type="taxonomic scope" value="Bacteria"/>
</dbReference>
<dbReference type="SUPFAM" id="SSF82866">
    <property type="entry name" value="Multidrug efflux transporter AcrB transmembrane domain"/>
    <property type="match status" value="2"/>
</dbReference>
<dbReference type="PANTHER" id="PTHR33406">
    <property type="entry name" value="MEMBRANE PROTEIN MJ1562-RELATED"/>
    <property type="match status" value="1"/>
</dbReference>
<dbReference type="OrthoDB" id="2365435at2"/>
<dbReference type="HOGENOM" id="CLU_005108_3_2_11"/>
<evidence type="ECO:0000256" key="3">
    <source>
        <dbReference type="ARBA" id="ARBA00022475"/>
    </source>
</evidence>
<dbReference type="Gene3D" id="1.20.1640.10">
    <property type="entry name" value="Multidrug efflux transporter AcrB transmembrane domain"/>
    <property type="match status" value="2"/>
</dbReference>
<evidence type="ECO:0000313" key="8">
    <source>
        <dbReference type="Proteomes" id="UP000006728"/>
    </source>
</evidence>
<dbReference type="eggNOG" id="COG2409">
    <property type="taxonomic scope" value="Bacteria"/>
</dbReference>
<dbReference type="Pfam" id="PF03176">
    <property type="entry name" value="MMPL"/>
    <property type="match status" value="2"/>
</dbReference>
<evidence type="ECO:0000256" key="4">
    <source>
        <dbReference type="ARBA" id="ARBA00022692"/>
    </source>
</evidence>
<gene>
    <name evidence="7" type="primary">mmpL10</name>
    <name evidence="7" type="ordered locus">SACE_0014</name>
</gene>
<organism evidence="7 8">
    <name type="scientific">Saccharopolyspora erythraea (strain ATCC 11635 / DSM 40517 / JCM 4748 / NBRC 13426 / NCIMB 8594 / NRRL 2338)</name>
    <dbReference type="NCBI Taxonomy" id="405948"/>
    <lineage>
        <taxon>Bacteria</taxon>
        <taxon>Bacillati</taxon>
        <taxon>Actinomycetota</taxon>
        <taxon>Actinomycetes</taxon>
        <taxon>Pseudonocardiales</taxon>
        <taxon>Pseudonocardiaceae</taxon>
        <taxon>Saccharopolyspora</taxon>
    </lineage>
</organism>
<evidence type="ECO:0000256" key="2">
    <source>
        <dbReference type="ARBA" id="ARBA00010157"/>
    </source>
</evidence>